<feature type="domain" description="HTH tetR-type" evidence="4">
    <location>
        <begin position="29"/>
        <end position="89"/>
    </location>
</feature>
<dbReference type="SUPFAM" id="SSF46689">
    <property type="entry name" value="Homeodomain-like"/>
    <property type="match status" value="1"/>
</dbReference>
<evidence type="ECO:0000256" key="3">
    <source>
        <dbReference type="SAM" id="MobiDB-lite"/>
    </source>
</evidence>
<dbReference type="PANTHER" id="PTHR30055">
    <property type="entry name" value="HTH-TYPE TRANSCRIPTIONAL REGULATOR RUTR"/>
    <property type="match status" value="1"/>
</dbReference>
<dbReference type="AlphaFoldDB" id="C3VA17"/>
<evidence type="ECO:0000259" key="4">
    <source>
        <dbReference type="PROSITE" id="PS50977"/>
    </source>
</evidence>
<evidence type="ECO:0000256" key="1">
    <source>
        <dbReference type="ARBA" id="ARBA00023125"/>
    </source>
</evidence>
<dbReference type="Pfam" id="PF14246">
    <property type="entry name" value="TetR_C_7"/>
    <property type="match status" value="1"/>
</dbReference>
<gene>
    <name evidence="5" type="primary">trc1</name>
</gene>
<accession>C3VA17</accession>
<dbReference type="Pfam" id="PF00440">
    <property type="entry name" value="TetR_N"/>
    <property type="match status" value="1"/>
</dbReference>
<dbReference type="GO" id="GO:0000976">
    <property type="term" value="F:transcription cis-regulatory region binding"/>
    <property type="evidence" value="ECO:0007669"/>
    <property type="project" value="TreeGrafter"/>
</dbReference>
<dbReference type="InterPro" id="IPR050109">
    <property type="entry name" value="HTH-type_TetR-like_transc_reg"/>
</dbReference>
<dbReference type="EMBL" id="FJ851547">
    <property type="protein sequence ID" value="ACP17964.1"/>
    <property type="molecule type" value="Genomic_DNA"/>
</dbReference>
<proteinExistence type="predicted"/>
<feature type="region of interest" description="Disordered" evidence="3">
    <location>
        <begin position="1"/>
        <end position="31"/>
    </location>
</feature>
<dbReference type="InterPro" id="IPR039536">
    <property type="entry name" value="TetR_C_Proteobacteria"/>
</dbReference>
<evidence type="ECO:0000313" key="5">
    <source>
        <dbReference type="EMBL" id="ACP17964.1"/>
    </source>
</evidence>
<feature type="DNA-binding region" description="H-T-H motif" evidence="2">
    <location>
        <begin position="52"/>
        <end position="71"/>
    </location>
</feature>
<dbReference type="GO" id="GO:0003700">
    <property type="term" value="F:DNA-binding transcription factor activity"/>
    <property type="evidence" value="ECO:0007669"/>
    <property type="project" value="TreeGrafter"/>
</dbReference>
<dbReference type="InterPro" id="IPR001647">
    <property type="entry name" value="HTH_TetR"/>
</dbReference>
<dbReference type="Gene3D" id="1.10.357.10">
    <property type="entry name" value="Tetracycline Repressor, domain 2"/>
    <property type="match status" value="1"/>
</dbReference>
<evidence type="ECO:0000256" key="2">
    <source>
        <dbReference type="PROSITE-ProRule" id="PRU00335"/>
    </source>
</evidence>
<reference evidence="5" key="2">
    <citation type="journal article" date="2010" name="Arch. Microbiol.">
        <title>Isoeugenol monooxygenase and its putative regulatory gene are located in the eugenol metabolic gene cluster in Pseudomonas nitroreducens Jin1.</title>
        <authorList>
            <person name="Ryu J.Y."/>
            <person name="Seo J."/>
            <person name="Unno T."/>
            <person name="Ahn J.H."/>
            <person name="Yan T."/>
            <person name="Sadowsky M.J."/>
            <person name="Hur H.G."/>
        </authorList>
    </citation>
    <scope>NUCLEOTIDE SEQUENCE</scope>
    <source>
        <strain evidence="5">Jin1</strain>
    </source>
</reference>
<dbReference type="SUPFAM" id="SSF48498">
    <property type="entry name" value="Tetracyclin repressor-like, C-terminal domain"/>
    <property type="match status" value="1"/>
</dbReference>
<keyword evidence="1 2" id="KW-0238">DNA-binding</keyword>
<name>C3VA17_PSENT</name>
<protein>
    <submittedName>
        <fullName evidence="5">Putative TetR family transcriptional regulator</fullName>
    </submittedName>
</protein>
<dbReference type="InterPro" id="IPR036271">
    <property type="entry name" value="Tet_transcr_reg_TetR-rel_C_sf"/>
</dbReference>
<sequence length="223" mass="24603">MTILPLPMSDSTPPDAKRGRGRPASQPRQQQMSRLLDAAAAEIGNGNFVNVTMDSIARAAGVSKKTLYVLVASKEELISRLVARDMSNLELLLCHEVESAEALQDELRNYLLLWARLTLSPLALGIFLMAVQGRESAPGLARIWYREGAERCLSLLRGWLARMASRELIAPGDIDSAVELIDSLLISQPLKLFGLGIQSGWTDDQINQRVTIALDAFRRCYVV</sequence>
<dbReference type="PROSITE" id="PS50977">
    <property type="entry name" value="HTH_TETR_2"/>
    <property type="match status" value="1"/>
</dbReference>
<dbReference type="PANTHER" id="PTHR30055:SF224">
    <property type="entry name" value="TRANSCRIPTIONAL REGULATOR TETR FAMILY"/>
    <property type="match status" value="1"/>
</dbReference>
<dbReference type="InterPro" id="IPR009057">
    <property type="entry name" value="Homeodomain-like_sf"/>
</dbReference>
<organism evidence="5">
    <name type="scientific">Pseudomonas nitroreducens</name>
    <dbReference type="NCBI Taxonomy" id="46680"/>
    <lineage>
        <taxon>Bacteria</taxon>
        <taxon>Pseudomonadati</taxon>
        <taxon>Pseudomonadota</taxon>
        <taxon>Gammaproteobacteria</taxon>
        <taxon>Pseudomonadales</taxon>
        <taxon>Pseudomonadaceae</taxon>
        <taxon>Pseudomonas</taxon>
    </lineage>
</organism>
<reference evidence="5" key="1">
    <citation type="submission" date="2009-03" db="EMBL/GenBank/DDBJ databases">
        <authorList>
            <person name="Ryu J.-Y."/>
            <person name="Seo J."/>
            <person name="Unno T."/>
            <person name="Ahn J.-H."/>
            <person name="Sadowsky M.J."/>
            <person name="Hur H.-G."/>
        </authorList>
    </citation>
    <scope>NUCLEOTIDE SEQUENCE</scope>
    <source>
        <strain evidence="5">Jin1</strain>
    </source>
</reference>